<name>B9LTR1_HALLT</name>
<dbReference type="InterPro" id="IPR058429">
    <property type="entry name" value="DUF8116"/>
</dbReference>
<dbReference type="EMBL" id="CP001365">
    <property type="protein sequence ID" value="ACM56195.1"/>
    <property type="molecule type" value="Genomic_DNA"/>
</dbReference>
<keyword evidence="3" id="KW-1185">Reference proteome</keyword>
<protein>
    <recommendedName>
        <fullName evidence="1">DUF8116 domain-containing protein</fullName>
    </recommendedName>
</protein>
<organism evidence="2 3">
    <name type="scientific">Halorubrum lacusprofundi (strain ATCC 49239 / DSM 5036 / JCM 8891 / ACAM 34)</name>
    <dbReference type="NCBI Taxonomy" id="416348"/>
    <lineage>
        <taxon>Archaea</taxon>
        <taxon>Methanobacteriati</taxon>
        <taxon>Methanobacteriota</taxon>
        <taxon>Stenosarchaea group</taxon>
        <taxon>Halobacteria</taxon>
        <taxon>Halobacteriales</taxon>
        <taxon>Haloferacaceae</taxon>
        <taxon>Halorubrum</taxon>
    </lineage>
</organism>
<proteinExistence type="predicted"/>
<accession>B9LTR1</accession>
<dbReference type="Pfam" id="PF26426">
    <property type="entry name" value="DUF8116"/>
    <property type="match status" value="1"/>
</dbReference>
<dbReference type="KEGG" id="hla:Hlac_0593"/>
<dbReference type="Proteomes" id="UP000000740">
    <property type="component" value="Chromosome 1"/>
</dbReference>
<dbReference type="eggNOG" id="arCOG10638">
    <property type="taxonomic scope" value="Archaea"/>
</dbReference>
<sequence>MTAPNDFADWYAASRAYTRHVAEGMGFEGADALDGAQIAASLREDPSRLSPAAARSVAATLLADGRFSEPYCEWLPTWYELALIAPVRYGEWRLRRVAAAVADAANVTVTAPRFSRPRDVTVDGRPALAFVSGFRERFLLADALLHLEWFEHAAAADGIEVPAALVDRTREESLSYYGGKRDRLSEPVQRFQRLLFADDAWVRRVDESYGLDSYLFGLWERFLRAERERLGDEK</sequence>
<evidence type="ECO:0000313" key="2">
    <source>
        <dbReference type="EMBL" id="ACM56195.1"/>
    </source>
</evidence>
<feature type="domain" description="DUF8116" evidence="1">
    <location>
        <begin position="2"/>
        <end position="232"/>
    </location>
</feature>
<evidence type="ECO:0000259" key="1">
    <source>
        <dbReference type="Pfam" id="PF26426"/>
    </source>
</evidence>
<dbReference type="HOGENOM" id="CLU_1140549_0_0_2"/>
<dbReference type="AlphaFoldDB" id="B9LTR1"/>
<evidence type="ECO:0000313" key="3">
    <source>
        <dbReference type="Proteomes" id="UP000000740"/>
    </source>
</evidence>
<gene>
    <name evidence="2" type="ordered locus">Hlac_0593</name>
</gene>
<reference evidence="2 3" key="1">
    <citation type="journal article" date="2016" name="Stand. Genomic Sci.">
        <title>Complete genome sequence of the Antarctic Halorubrum lacusprofundi type strain ACAM 34.</title>
        <authorList>
            <person name="Anderson I.J."/>
            <person name="DasSarma P."/>
            <person name="Lucas S."/>
            <person name="Copeland A."/>
            <person name="Lapidus A."/>
            <person name="Del Rio T.G."/>
            <person name="Tice H."/>
            <person name="Dalin E."/>
            <person name="Bruce D.C."/>
            <person name="Goodwin L."/>
            <person name="Pitluck S."/>
            <person name="Sims D."/>
            <person name="Brettin T.S."/>
            <person name="Detter J.C."/>
            <person name="Han C.S."/>
            <person name="Larimer F."/>
            <person name="Hauser L."/>
            <person name="Land M."/>
            <person name="Ivanova N."/>
            <person name="Richardson P."/>
            <person name="Cavicchioli R."/>
            <person name="DasSarma S."/>
            <person name="Woese C.R."/>
            <person name="Kyrpides N.C."/>
        </authorList>
    </citation>
    <scope>NUCLEOTIDE SEQUENCE [LARGE SCALE GENOMIC DNA]</scope>
    <source>
        <strain evidence="3">ATCC 49239 / DSM 5036 / JCM 8891 / ACAM 34</strain>
    </source>
</reference>